<dbReference type="Gene3D" id="3.40.970.10">
    <property type="entry name" value="Ribonuclease H1, N-terminal domain"/>
    <property type="match status" value="1"/>
</dbReference>
<dbReference type="InterPro" id="IPR037056">
    <property type="entry name" value="RNase_H1_N_sf"/>
</dbReference>
<feature type="compositionally biased region" description="Low complexity" evidence="1">
    <location>
        <begin position="82"/>
        <end position="99"/>
    </location>
</feature>
<sequence>MAQTNKDTTNSAPANNNNITLAQLITSLSALGINVSSPQSDSSSGSGASSSTAPAPSNDGPPSALTVEALITALSTLGLNVSGSTSTGAATTSTNTTGGPILTGGVPRVSPLSGGPAPAPPAPAPAAPAAPAPSAPAAPISAPAAPGGSTEGATMLTGFVCAHCNTHNLLRPAKDTWYVVTVGRQVGVFQGWHQVQPLVSTVPGACYRKYPSREQADAAYQQARAQGNVHIVAPPAPPPS</sequence>
<gene>
    <name evidence="3" type="ORF">DFP72DRAFT_1059572</name>
</gene>
<evidence type="ECO:0000313" key="4">
    <source>
        <dbReference type="Proteomes" id="UP000521943"/>
    </source>
</evidence>
<evidence type="ECO:0000259" key="2">
    <source>
        <dbReference type="Pfam" id="PF01693"/>
    </source>
</evidence>
<dbReference type="SUPFAM" id="SSF55658">
    <property type="entry name" value="L9 N-domain-like"/>
    <property type="match status" value="1"/>
</dbReference>
<organism evidence="3 4">
    <name type="scientific">Ephemerocybe angulata</name>
    <dbReference type="NCBI Taxonomy" id="980116"/>
    <lineage>
        <taxon>Eukaryota</taxon>
        <taxon>Fungi</taxon>
        <taxon>Dikarya</taxon>
        <taxon>Basidiomycota</taxon>
        <taxon>Agaricomycotina</taxon>
        <taxon>Agaricomycetes</taxon>
        <taxon>Agaricomycetidae</taxon>
        <taxon>Agaricales</taxon>
        <taxon>Agaricineae</taxon>
        <taxon>Psathyrellaceae</taxon>
        <taxon>Ephemerocybe</taxon>
    </lineage>
</organism>
<dbReference type="InterPro" id="IPR011320">
    <property type="entry name" value="RNase_H1_N"/>
</dbReference>
<evidence type="ECO:0000313" key="3">
    <source>
        <dbReference type="EMBL" id="KAF6764605.1"/>
    </source>
</evidence>
<accession>A0A8H6IFD8</accession>
<dbReference type="InterPro" id="IPR009027">
    <property type="entry name" value="Ribosomal_bL9/RNase_H1_N"/>
</dbReference>
<feature type="compositionally biased region" description="Low complexity" evidence="1">
    <location>
        <begin position="36"/>
        <end position="57"/>
    </location>
</feature>
<dbReference type="EMBL" id="JACGCI010000004">
    <property type="protein sequence ID" value="KAF6764605.1"/>
    <property type="molecule type" value="Genomic_DNA"/>
</dbReference>
<feature type="region of interest" description="Disordered" evidence="1">
    <location>
        <begin position="82"/>
        <end position="149"/>
    </location>
</feature>
<proteinExistence type="predicted"/>
<dbReference type="Pfam" id="PF01693">
    <property type="entry name" value="Cauli_VI"/>
    <property type="match status" value="1"/>
</dbReference>
<keyword evidence="4" id="KW-1185">Reference proteome</keyword>
<dbReference type="AlphaFoldDB" id="A0A8H6IFD8"/>
<dbReference type="OrthoDB" id="3270804at2759"/>
<name>A0A8H6IFD8_9AGAR</name>
<feature type="region of interest" description="Disordered" evidence="1">
    <location>
        <begin position="34"/>
        <end position="64"/>
    </location>
</feature>
<comment type="caution">
    <text evidence="3">The sequence shown here is derived from an EMBL/GenBank/DDBJ whole genome shotgun (WGS) entry which is preliminary data.</text>
</comment>
<evidence type="ECO:0000256" key="1">
    <source>
        <dbReference type="SAM" id="MobiDB-lite"/>
    </source>
</evidence>
<reference evidence="3 4" key="1">
    <citation type="submission" date="2020-07" db="EMBL/GenBank/DDBJ databases">
        <title>Comparative genomics of pyrophilous fungi reveals a link between fire events and developmental genes.</title>
        <authorList>
            <consortium name="DOE Joint Genome Institute"/>
            <person name="Steindorff A.S."/>
            <person name="Carver A."/>
            <person name="Calhoun S."/>
            <person name="Stillman K."/>
            <person name="Liu H."/>
            <person name="Lipzen A."/>
            <person name="Pangilinan J."/>
            <person name="Labutti K."/>
            <person name="Bruns T.D."/>
            <person name="Grigoriev I.V."/>
        </authorList>
    </citation>
    <scope>NUCLEOTIDE SEQUENCE [LARGE SCALE GENOMIC DNA]</scope>
    <source>
        <strain evidence="3 4">CBS 144469</strain>
    </source>
</reference>
<feature type="domain" description="Ribonuclease H1 N-terminal" evidence="2">
    <location>
        <begin position="177"/>
        <end position="218"/>
    </location>
</feature>
<dbReference type="Proteomes" id="UP000521943">
    <property type="component" value="Unassembled WGS sequence"/>
</dbReference>
<feature type="compositionally biased region" description="Low complexity" evidence="1">
    <location>
        <begin position="137"/>
        <end position="148"/>
    </location>
</feature>
<protein>
    <recommendedName>
        <fullName evidence="2">Ribonuclease H1 N-terminal domain-containing protein</fullName>
    </recommendedName>
</protein>
<feature type="compositionally biased region" description="Pro residues" evidence="1">
    <location>
        <begin position="117"/>
        <end position="136"/>
    </location>
</feature>